<sequence>MVMDEGVIKYNCHWVKEEPVTSDSITDLMKKRDFMYSLGLIGAYENGIGFGNVSQRINDSNQFIITGTQTAHLETLGPEFYTVVTDFNIEENSLTCCGPVKASSESLTHAAIYYYQPEIMGIIHIHNSQLWQGLMYKVPTSNQKVPYGTPQMAKEIFRLFDEEKLGVEKILVMAGHEDGIISFGKDLDEAANILLNFDRTSLEKRE</sequence>
<dbReference type="OrthoDB" id="422493at2"/>
<reference evidence="2 3" key="1">
    <citation type="journal article" date="2018" name="ACS Chem. Biol.">
        <title>Ketoreductase domain dysfunction expands chemodiversity: malyngamide biosynthesis in the cyanobacterium Okeania hirsuta.</title>
        <authorList>
            <person name="Moss N.A."/>
            <person name="Leao T."/>
            <person name="Rankin M."/>
            <person name="McCullough T.M."/>
            <person name="Qu P."/>
            <person name="Korobeynikov A."/>
            <person name="Smith J.L."/>
            <person name="Gerwick L."/>
            <person name="Gerwick W.H."/>
        </authorList>
    </citation>
    <scope>NUCLEOTIDE SEQUENCE [LARGE SCALE GENOMIC DNA]</scope>
    <source>
        <strain evidence="2 3">PAB10Feb10-1</strain>
    </source>
</reference>
<organism evidence="2 3">
    <name type="scientific">Okeania hirsuta</name>
    <dbReference type="NCBI Taxonomy" id="1458930"/>
    <lineage>
        <taxon>Bacteria</taxon>
        <taxon>Bacillati</taxon>
        <taxon>Cyanobacteriota</taxon>
        <taxon>Cyanophyceae</taxon>
        <taxon>Oscillatoriophycideae</taxon>
        <taxon>Oscillatoriales</taxon>
        <taxon>Microcoleaceae</taxon>
        <taxon>Okeania</taxon>
    </lineage>
</organism>
<name>A0A3N6PZ82_9CYAN</name>
<evidence type="ECO:0000259" key="1">
    <source>
        <dbReference type="Pfam" id="PF00596"/>
    </source>
</evidence>
<feature type="domain" description="Class II aldolase/adducin N-terminal" evidence="1">
    <location>
        <begin position="50"/>
        <end position="199"/>
    </location>
</feature>
<evidence type="ECO:0000313" key="2">
    <source>
        <dbReference type="EMBL" id="RQH35246.1"/>
    </source>
</evidence>
<comment type="caution">
    <text evidence="2">The sequence shown here is derived from an EMBL/GenBank/DDBJ whole genome shotgun (WGS) entry which is preliminary data.</text>
</comment>
<dbReference type="EMBL" id="RCBY01000128">
    <property type="protein sequence ID" value="RQH35246.1"/>
    <property type="molecule type" value="Genomic_DNA"/>
</dbReference>
<proteinExistence type="predicted"/>
<dbReference type="RefSeq" id="WP_124147744.1">
    <property type="nucleotide sequence ID" value="NZ_CAWOKI010000309.1"/>
</dbReference>
<dbReference type="InterPro" id="IPR036409">
    <property type="entry name" value="Aldolase_II/adducin_N_sf"/>
</dbReference>
<keyword evidence="3" id="KW-1185">Reference proteome</keyword>
<dbReference type="Gene3D" id="3.40.225.10">
    <property type="entry name" value="Class II aldolase/adducin N-terminal domain"/>
    <property type="match status" value="1"/>
</dbReference>
<accession>A0A3N6PZ82</accession>
<dbReference type="Proteomes" id="UP000269154">
    <property type="component" value="Unassembled WGS sequence"/>
</dbReference>
<dbReference type="InterPro" id="IPR001303">
    <property type="entry name" value="Aldolase_II/adducin_N"/>
</dbReference>
<gene>
    <name evidence="2" type="ORF">D5R40_20200</name>
</gene>
<dbReference type="SUPFAM" id="SSF53639">
    <property type="entry name" value="AraD/HMP-PK domain-like"/>
    <property type="match status" value="1"/>
</dbReference>
<evidence type="ECO:0000313" key="3">
    <source>
        <dbReference type="Proteomes" id="UP000269154"/>
    </source>
</evidence>
<protein>
    <submittedName>
        <fullName evidence="2">Class II aldolase/adducin family protein</fullName>
    </submittedName>
</protein>
<dbReference type="Pfam" id="PF00596">
    <property type="entry name" value="Aldolase_II"/>
    <property type="match status" value="1"/>
</dbReference>
<dbReference type="AlphaFoldDB" id="A0A3N6PZ82"/>